<evidence type="ECO:0000256" key="3">
    <source>
        <dbReference type="ARBA" id="ARBA00022827"/>
    </source>
</evidence>
<feature type="site" description="Electron transfer via tryptophanyl radical" evidence="5">
    <location>
        <position position="411"/>
    </location>
</feature>
<dbReference type="InterPro" id="IPR036134">
    <property type="entry name" value="Crypto/Photolyase_FAD-like_sf"/>
</dbReference>
<feature type="region of interest" description="Disordered" evidence="6">
    <location>
        <begin position="896"/>
        <end position="1016"/>
    </location>
</feature>
<dbReference type="FunFam" id="1.10.579.10:FF:000001">
    <property type="entry name" value="Cryptochrome 1"/>
    <property type="match status" value="1"/>
</dbReference>
<name>A0A182ISA3_ANOAO</name>
<dbReference type="SUPFAM" id="SSF52425">
    <property type="entry name" value="Cryptochrome/photolyase, N-terminal domain"/>
    <property type="match status" value="1"/>
</dbReference>
<dbReference type="Gene3D" id="1.25.40.80">
    <property type="match status" value="1"/>
</dbReference>
<dbReference type="EnsemblMetazoa" id="AATE004544-RA">
    <property type="protein sequence ID" value="AATE004544-PA.1"/>
    <property type="gene ID" value="AATE004544"/>
</dbReference>
<dbReference type="Gene3D" id="1.10.579.10">
    <property type="entry name" value="DNA Cyclobutane Dipyrimidine Photolyase, subunit A, domain 3"/>
    <property type="match status" value="1"/>
</dbReference>
<feature type="compositionally biased region" description="Polar residues" evidence="6">
    <location>
        <begin position="982"/>
        <end position="995"/>
    </location>
</feature>
<dbReference type="PANTHER" id="PTHR11455">
    <property type="entry name" value="CRYPTOCHROME"/>
    <property type="match status" value="1"/>
</dbReference>
<feature type="binding site" evidence="4">
    <location>
        <begin position="478"/>
        <end position="480"/>
    </location>
    <ligand>
        <name>FAD</name>
        <dbReference type="ChEBI" id="CHEBI:57692"/>
    </ligand>
</feature>
<protein>
    <recommendedName>
        <fullName evidence="7">Photolyase/cryptochrome alpha/beta domain-containing protein</fullName>
    </recommendedName>
</protein>
<feature type="compositionally biased region" description="Polar residues" evidence="6">
    <location>
        <begin position="951"/>
        <end position="961"/>
    </location>
</feature>
<dbReference type="PROSITE" id="PS51645">
    <property type="entry name" value="PHR_CRY_ALPHA_BETA"/>
    <property type="match status" value="1"/>
</dbReference>
<evidence type="ECO:0000259" key="7">
    <source>
        <dbReference type="PROSITE" id="PS51645"/>
    </source>
</evidence>
<dbReference type="Pfam" id="PF03441">
    <property type="entry name" value="FAD_binding_7"/>
    <property type="match status" value="1"/>
</dbReference>
<keyword evidence="3 4" id="KW-0274">FAD</keyword>
<feature type="binding site" evidence="4">
    <location>
        <begin position="380"/>
        <end position="387"/>
    </location>
    <ligand>
        <name>FAD</name>
        <dbReference type="ChEBI" id="CHEBI:57692"/>
    </ligand>
</feature>
<dbReference type="Gene3D" id="3.40.50.620">
    <property type="entry name" value="HUPs"/>
    <property type="match status" value="1"/>
</dbReference>
<dbReference type="GO" id="GO:0005634">
    <property type="term" value="C:nucleus"/>
    <property type="evidence" value="ECO:0007669"/>
    <property type="project" value="TreeGrafter"/>
</dbReference>
<feature type="compositionally biased region" description="Basic and acidic residues" evidence="6">
    <location>
        <begin position="920"/>
        <end position="931"/>
    </location>
</feature>
<dbReference type="AlphaFoldDB" id="A0A182ISA3"/>
<sequence>MTKKTSTIGHYKSSSSGVLGVAGMNGFTASSGSGIGTPEKQRSSSGQSHHNGVGGMEPSQDQSHHHRSHHHNDQQQQQHRQLHLQQHATSKRREKHTVHWFRKGLRLHDNPALKEGLRGATTFRCVFIIDPWFVGSSNVGINKWRFLLQCLDDLDRNLRKLNSRLFVIRGQPADALPKLFKEWGTTCLTFEEDPEPFGRVRDHNISEKCKELGIAVISAASHTLFNLERIIEGNGGRPPLTYHQFQAIIASMDAPPSPEAAITLDAIGNATTPQYDDDDDKYGVPTLEELGFETDALRPPVWVGGETEALARLERHLERKAWVASFGRPKMTPQSLLASQTGLSPYLRFGCLSTRLFYSQLTDLYKKIKKASPPLSLHGQLLWREFFYCAATKNPNFDKMVGNPICVQIPWDRNAEALAKWGNGQTGFPWIDAIMTQLREEGWIHHLARHAVACFLTRGDLWISWEEGMKVFEELLLDADWSVNAGMWMWLSCSSFFQQFFHCYCPVKFGRKADPNGDYIRRYLPVLKNFPTRYIHEPWNATEGEQRAAKCLIGKDYPLPMVNHAIASRANMERIKQVYQHLAKYRTPSETTEGAECAEKGGSAIAGAMTAAKVHHMNASSMNDSPSPTTIMTSVNSSGNYMCRSNPPEQSGPNAKVITYHPSHVSGNVGARMIPGGNTGEDETGGGSVSTGGKRVSDEMGNHNYLTQPMHAPALQQRLQHRQQHRQQSLQQSHQQRQQSQENTRPSSNSEHRFGEPPVAEYAAIKPDSLSTLMRGGSDRRFSNLQDQLSNSLMSLECDVMSTKLKPNNYEYERNQNIYNGQFKVEYSDNFNSGYGLRNAVFYGGKREGENDDEQNADDGNHNDAAGDGTGGNRDEDRGEGSQCVGSQLLALAAMSTRQDSTGQRAFGAQVKQEPPVQTHADKPYHRRQEAHQSQQKQQRQDTPVKKEQTAPHQPSHTMQTDCDYEPERHNLLSDVQRPQRKSMQVAQTERTQMEQGLDQAMQESPAGADNDAVAK</sequence>
<dbReference type="STRING" id="41427.A0A182ISA3"/>
<organism evidence="8">
    <name type="scientific">Anopheles atroparvus</name>
    <name type="common">European mosquito</name>
    <dbReference type="NCBI Taxonomy" id="41427"/>
    <lineage>
        <taxon>Eukaryota</taxon>
        <taxon>Metazoa</taxon>
        <taxon>Ecdysozoa</taxon>
        <taxon>Arthropoda</taxon>
        <taxon>Hexapoda</taxon>
        <taxon>Insecta</taxon>
        <taxon>Pterygota</taxon>
        <taxon>Neoptera</taxon>
        <taxon>Endopterygota</taxon>
        <taxon>Diptera</taxon>
        <taxon>Nematocera</taxon>
        <taxon>Culicoidea</taxon>
        <taxon>Culicidae</taxon>
        <taxon>Anophelinae</taxon>
        <taxon>Anopheles</taxon>
    </lineage>
</organism>
<feature type="site" description="Electron transfer via tryptophanyl radical" evidence="5">
    <location>
        <position position="488"/>
    </location>
</feature>
<dbReference type="InterPro" id="IPR036155">
    <property type="entry name" value="Crypto/Photolyase_N_sf"/>
</dbReference>
<feature type="region of interest" description="Disordered" evidence="6">
    <location>
        <begin position="619"/>
        <end position="755"/>
    </location>
</feature>
<feature type="compositionally biased region" description="Low complexity" evidence="6">
    <location>
        <begin position="726"/>
        <end position="741"/>
    </location>
</feature>
<evidence type="ECO:0000256" key="5">
    <source>
        <dbReference type="PIRSR" id="PIRSR602081-2"/>
    </source>
</evidence>
<feature type="domain" description="Photolyase/cryptochrome alpha/beta" evidence="7">
    <location>
        <begin position="95"/>
        <end position="224"/>
    </location>
</feature>
<dbReference type="GO" id="GO:0071949">
    <property type="term" value="F:FAD binding"/>
    <property type="evidence" value="ECO:0007669"/>
    <property type="project" value="TreeGrafter"/>
</dbReference>
<dbReference type="GO" id="GO:0005737">
    <property type="term" value="C:cytoplasm"/>
    <property type="evidence" value="ECO:0007669"/>
    <property type="project" value="TreeGrafter"/>
</dbReference>
<dbReference type="GO" id="GO:0003677">
    <property type="term" value="F:DNA binding"/>
    <property type="evidence" value="ECO:0007669"/>
    <property type="project" value="TreeGrafter"/>
</dbReference>
<feature type="region of interest" description="Disordered" evidence="6">
    <location>
        <begin position="30"/>
        <end position="96"/>
    </location>
</feature>
<comment type="cofactor">
    <cofactor evidence="4">
        <name>FAD</name>
        <dbReference type="ChEBI" id="CHEBI:57692"/>
    </cofactor>
    <text evidence="4">Binds 1 FAD per subunit.</text>
</comment>
<dbReference type="GO" id="GO:0043153">
    <property type="term" value="P:entrainment of circadian clock by photoperiod"/>
    <property type="evidence" value="ECO:0007669"/>
    <property type="project" value="TreeGrafter"/>
</dbReference>
<evidence type="ECO:0000313" key="8">
    <source>
        <dbReference type="EnsemblMetazoa" id="AATE004544-PA.1"/>
    </source>
</evidence>
<evidence type="ECO:0000256" key="1">
    <source>
        <dbReference type="ARBA" id="ARBA00005862"/>
    </source>
</evidence>
<dbReference type="InterPro" id="IPR006050">
    <property type="entry name" value="DNA_photolyase_N"/>
</dbReference>
<accession>A0A182ISA3</accession>
<dbReference type="InterPro" id="IPR014729">
    <property type="entry name" value="Rossmann-like_a/b/a_fold"/>
</dbReference>
<evidence type="ECO:0000256" key="2">
    <source>
        <dbReference type="ARBA" id="ARBA00022630"/>
    </source>
</evidence>
<dbReference type="SUPFAM" id="SSF48173">
    <property type="entry name" value="Cryptochrome/photolyase FAD-binding domain"/>
    <property type="match status" value="1"/>
</dbReference>
<reference evidence="8" key="1">
    <citation type="submission" date="2022-08" db="UniProtKB">
        <authorList>
            <consortium name="EnsemblMetazoa"/>
        </authorList>
    </citation>
    <scope>IDENTIFICATION</scope>
    <source>
        <strain evidence="8">EBRO</strain>
    </source>
</reference>
<evidence type="ECO:0000256" key="6">
    <source>
        <dbReference type="SAM" id="MobiDB-lite"/>
    </source>
</evidence>
<feature type="compositionally biased region" description="Polar residues" evidence="6">
    <location>
        <begin position="619"/>
        <end position="640"/>
    </location>
</feature>
<feature type="site" description="Electron transfer via tryptophanyl radical" evidence="5">
    <location>
        <position position="465"/>
    </location>
</feature>
<dbReference type="GO" id="GO:0045892">
    <property type="term" value="P:negative regulation of DNA-templated transcription"/>
    <property type="evidence" value="ECO:0007669"/>
    <property type="project" value="TreeGrafter"/>
</dbReference>
<feature type="compositionally biased region" description="Basic and acidic residues" evidence="6">
    <location>
        <begin position="939"/>
        <end position="950"/>
    </location>
</feature>
<dbReference type="Pfam" id="PF00875">
    <property type="entry name" value="DNA_photolyase"/>
    <property type="match status" value="1"/>
</dbReference>
<evidence type="ECO:0000256" key="4">
    <source>
        <dbReference type="PIRSR" id="PIRSR602081-1"/>
    </source>
</evidence>
<dbReference type="InterPro" id="IPR005101">
    <property type="entry name" value="Cryptochr/Photolyase_FAD-bd"/>
</dbReference>
<dbReference type="VEuPathDB" id="VectorBase:AATE004544"/>
<comment type="similarity">
    <text evidence="1">Belongs to the DNA photolyase class-1 family.</text>
</comment>
<feature type="region of interest" description="Disordered" evidence="6">
    <location>
        <begin position="846"/>
        <end position="883"/>
    </location>
</feature>
<dbReference type="GO" id="GO:0032922">
    <property type="term" value="P:circadian regulation of gene expression"/>
    <property type="evidence" value="ECO:0007669"/>
    <property type="project" value="TreeGrafter"/>
</dbReference>
<proteinExistence type="inferred from homology"/>
<keyword evidence="2 4" id="KW-0285">Flavoprotein</keyword>
<feature type="compositionally biased region" description="Low complexity" evidence="6">
    <location>
        <begin position="74"/>
        <end position="87"/>
    </location>
</feature>
<dbReference type="PANTHER" id="PTHR11455:SF30">
    <property type="entry name" value="CRYPTOCHROME-1"/>
    <property type="match status" value="1"/>
</dbReference>
<dbReference type="InterPro" id="IPR002081">
    <property type="entry name" value="Cryptochrome/DNA_photolyase_1"/>
</dbReference>